<dbReference type="GO" id="GO:1990904">
    <property type="term" value="C:ribonucleoprotein complex"/>
    <property type="evidence" value="ECO:0007669"/>
    <property type="project" value="UniProtKB-KW"/>
</dbReference>
<dbReference type="STRING" id="857967.G0QVP9"/>
<dbReference type="PROSITE" id="PS01190">
    <property type="entry name" value="RIBOSOMAL_L36E"/>
    <property type="match status" value="1"/>
</dbReference>
<reference evidence="5 6" key="1">
    <citation type="submission" date="2011-07" db="EMBL/GenBank/DDBJ databases">
        <authorList>
            <person name="Coyne R."/>
            <person name="Brami D."/>
            <person name="Johnson J."/>
            <person name="Hostetler J."/>
            <person name="Hannick L."/>
            <person name="Clark T."/>
            <person name="Cassidy-Hanley D."/>
            <person name="Inman J."/>
        </authorList>
    </citation>
    <scope>NUCLEOTIDE SEQUENCE [LARGE SCALE GENOMIC DNA]</scope>
    <source>
        <strain evidence="5 6">G5</strain>
    </source>
</reference>
<dbReference type="GO" id="GO:0006412">
    <property type="term" value="P:translation"/>
    <property type="evidence" value="ECO:0007669"/>
    <property type="project" value="InterPro"/>
</dbReference>
<dbReference type="Pfam" id="PF01158">
    <property type="entry name" value="Ribosomal_L36e"/>
    <property type="match status" value="1"/>
</dbReference>
<dbReference type="OrthoDB" id="302801at2759"/>
<protein>
    <recommendedName>
        <fullName evidence="4">60S ribosomal protein L36</fullName>
    </recommendedName>
</protein>
<organism evidence="5 6">
    <name type="scientific">Ichthyophthirius multifiliis</name>
    <name type="common">White spot disease agent</name>
    <name type="synonym">Ich</name>
    <dbReference type="NCBI Taxonomy" id="5932"/>
    <lineage>
        <taxon>Eukaryota</taxon>
        <taxon>Sar</taxon>
        <taxon>Alveolata</taxon>
        <taxon>Ciliophora</taxon>
        <taxon>Intramacronucleata</taxon>
        <taxon>Oligohymenophorea</taxon>
        <taxon>Hymenostomatida</taxon>
        <taxon>Ophryoglenina</taxon>
        <taxon>Ichthyophthirius</taxon>
    </lineage>
</organism>
<dbReference type="OMA" id="NKGHKTE"/>
<keyword evidence="6" id="KW-1185">Reference proteome</keyword>
<dbReference type="Proteomes" id="UP000008983">
    <property type="component" value="Unassembled WGS sequence"/>
</dbReference>
<evidence type="ECO:0000313" key="6">
    <source>
        <dbReference type="Proteomes" id="UP000008983"/>
    </source>
</evidence>
<dbReference type="RefSeq" id="XP_004032297.1">
    <property type="nucleotide sequence ID" value="XM_004032249.1"/>
</dbReference>
<evidence type="ECO:0000256" key="3">
    <source>
        <dbReference type="ARBA" id="ARBA00023274"/>
    </source>
</evidence>
<dbReference type="InterPro" id="IPR038097">
    <property type="entry name" value="Ribosomal_eL36_sf"/>
</dbReference>
<dbReference type="PANTHER" id="PTHR10114">
    <property type="entry name" value="60S RIBOSOMAL PROTEIN L36"/>
    <property type="match status" value="1"/>
</dbReference>
<dbReference type="GO" id="GO:0003735">
    <property type="term" value="F:structural constituent of ribosome"/>
    <property type="evidence" value="ECO:0007669"/>
    <property type="project" value="InterPro"/>
</dbReference>
<gene>
    <name evidence="5" type="ORF">IMG5_125120</name>
</gene>
<dbReference type="AlphaFoldDB" id="G0QVP9"/>
<dbReference type="eggNOG" id="KOG3452">
    <property type="taxonomic scope" value="Eukaryota"/>
</dbReference>
<accession>G0QVP9</accession>
<name>G0QVP9_ICHMU</name>
<dbReference type="GeneID" id="14906826"/>
<evidence type="ECO:0000256" key="1">
    <source>
        <dbReference type="ARBA" id="ARBA00006509"/>
    </source>
</evidence>
<dbReference type="FunFam" id="1.10.10.1760:FF:000001">
    <property type="entry name" value="60S ribosomal protein L36"/>
    <property type="match status" value="1"/>
</dbReference>
<proteinExistence type="inferred from homology"/>
<evidence type="ECO:0000313" key="5">
    <source>
        <dbReference type="EMBL" id="EGR30710.1"/>
    </source>
</evidence>
<sequence length="104" mass="11795">MAKGIAVGLNKGFITTKLNKKFKREQPSRRKGSLGKRVALVRQTVRELTGFAPYEKRIIELIKAGSAKDSKKATKIARKRLGTHRRAKVKRALLEEAVKQQRKK</sequence>
<dbReference type="InterPro" id="IPR000509">
    <property type="entry name" value="Ribosomal_eL36"/>
</dbReference>
<dbReference type="FunCoup" id="G0QVP9">
    <property type="interactions" value="346"/>
</dbReference>
<dbReference type="GO" id="GO:0005840">
    <property type="term" value="C:ribosome"/>
    <property type="evidence" value="ECO:0007669"/>
    <property type="project" value="UniProtKB-KW"/>
</dbReference>
<dbReference type="EMBL" id="GL983951">
    <property type="protein sequence ID" value="EGR30710.1"/>
    <property type="molecule type" value="Genomic_DNA"/>
</dbReference>
<dbReference type="InParanoid" id="G0QVP9"/>
<evidence type="ECO:0000256" key="4">
    <source>
        <dbReference type="RuleBase" id="RU000665"/>
    </source>
</evidence>
<comment type="similarity">
    <text evidence="1 4">Belongs to the eukaryotic ribosomal protein eL36 family.</text>
</comment>
<keyword evidence="3 4" id="KW-0687">Ribonucleoprotein</keyword>
<dbReference type="Gene3D" id="1.10.10.1760">
    <property type="entry name" value="60S ribosomal protein L36"/>
    <property type="match status" value="1"/>
</dbReference>
<keyword evidence="2 4" id="KW-0689">Ribosomal protein</keyword>
<evidence type="ECO:0000256" key="2">
    <source>
        <dbReference type="ARBA" id="ARBA00022980"/>
    </source>
</evidence>